<evidence type="ECO:0000313" key="1">
    <source>
        <dbReference type="EMBL" id="KAJ1348012.1"/>
    </source>
</evidence>
<keyword evidence="2" id="KW-1185">Reference proteome</keyword>
<accession>A0AAD5QE60</accession>
<dbReference type="Proteomes" id="UP001196413">
    <property type="component" value="Unassembled WGS sequence"/>
</dbReference>
<evidence type="ECO:0000313" key="2">
    <source>
        <dbReference type="Proteomes" id="UP001196413"/>
    </source>
</evidence>
<name>A0AAD5QE60_PARTN</name>
<protein>
    <submittedName>
        <fullName evidence="1">Uncharacterized protein</fullName>
    </submittedName>
</protein>
<dbReference type="AlphaFoldDB" id="A0AAD5QE60"/>
<gene>
    <name evidence="1" type="ORF">KIN20_003220</name>
</gene>
<organism evidence="1 2">
    <name type="scientific">Parelaphostrongylus tenuis</name>
    <name type="common">Meningeal worm</name>
    <dbReference type="NCBI Taxonomy" id="148309"/>
    <lineage>
        <taxon>Eukaryota</taxon>
        <taxon>Metazoa</taxon>
        <taxon>Ecdysozoa</taxon>
        <taxon>Nematoda</taxon>
        <taxon>Chromadorea</taxon>
        <taxon>Rhabditida</taxon>
        <taxon>Rhabditina</taxon>
        <taxon>Rhabditomorpha</taxon>
        <taxon>Strongyloidea</taxon>
        <taxon>Metastrongylidae</taxon>
        <taxon>Parelaphostrongylus</taxon>
    </lineage>
</organism>
<dbReference type="EMBL" id="JAHQIW010000416">
    <property type="protein sequence ID" value="KAJ1348012.1"/>
    <property type="molecule type" value="Genomic_DNA"/>
</dbReference>
<reference evidence="1" key="1">
    <citation type="submission" date="2021-06" db="EMBL/GenBank/DDBJ databases">
        <title>Parelaphostrongylus tenuis whole genome reference sequence.</title>
        <authorList>
            <person name="Garwood T.J."/>
            <person name="Larsen P.A."/>
            <person name="Fountain-Jones N.M."/>
            <person name="Garbe J.R."/>
            <person name="Macchietto M.G."/>
            <person name="Kania S.A."/>
            <person name="Gerhold R.W."/>
            <person name="Richards J.E."/>
            <person name="Wolf T.M."/>
        </authorList>
    </citation>
    <scope>NUCLEOTIDE SEQUENCE</scope>
    <source>
        <strain evidence="1">MNPRO001-30</strain>
        <tissue evidence="1">Meninges</tissue>
    </source>
</reference>
<sequence>MQMDKKDDEVDFKRCKRPFQIPPKRWENVFVANFNASADENEIDVVLKRGFITTETSLGSFFTGRMSLTRTVSYPKRKENAISEIEPEVSSLTKMTKFPTSPLKILVLTFATVLGCGVMPPGQARARNFNVTGFTLPVNMAYSTDASVRMKAFGMAASGGEVQALVSRLVMQTVFDVLEQQGRNALLPDAIISTILGQLAVNITYEPLECKDVEKDPTTAMYCSSNNVADLPVSLSMYIVSDSEDALSIRQKLSRCMRK</sequence>
<comment type="caution">
    <text evidence="1">The sequence shown here is derived from an EMBL/GenBank/DDBJ whole genome shotgun (WGS) entry which is preliminary data.</text>
</comment>
<proteinExistence type="predicted"/>